<evidence type="ECO:0000313" key="1">
    <source>
        <dbReference type="EMBL" id="MPM10878.1"/>
    </source>
</evidence>
<dbReference type="AlphaFoldDB" id="A0A644X4Z2"/>
<accession>A0A644X4Z2</accession>
<comment type="caution">
    <text evidence="1">The sequence shown here is derived from an EMBL/GenBank/DDBJ whole genome shotgun (WGS) entry which is preliminary data.</text>
</comment>
<dbReference type="EMBL" id="VSSQ01001753">
    <property type="protein sequence ID" value="MPM10878.1"/>
    <property type="molecule type" value="Genomic_DNA"/>
</dbReference>
<proteinExistence type="predicted"/>
<reference evidence="1" key="1">
    <citation type="submission" date="2019-08" db="EMBL/GenBank/DDBJ databases">
        <authorList>
            <person name="Kucharzyk K."/>
            <person name="Murdoch R.W."/>
            <person name="Higgins S."/>
            <person name="Loffler F."/>
        </authorList>
    </citation>
    <scope>NUCLEOTIDE SEQUENCE</scope>
</reference>
<organism evidence="1">
    <name type="scientific">bioreactor metagenome</name>
    <dbReference type="NCBI Taxonomy" id="1076179"/>
    <lineage>
        <taxon>unclassified sequences</taxon>
        <taxon>metagenomes</taxon>
        <taxon>ecological metagenomes</taxon>
    </lineage>
</organism>
<gene>
    <name evidence="1" type="ORF">SDC9_57215</name>
</gene>
<name>A0A644X4Z2_9ZZZZ</name>
<protein>
    <submittedName>
        <fullName evidence="1">Uncharacterized protein</fullName>
    </submittedName>
</protein>
<sequence length="84" mass="10128">MNSMDKDWRLQGQEKYLFGKKLIHKNYFDRTNQSDHDHCEFCNEKFSDSDIGCLLAGFATIDNYHWICEKCFDDFKSEFEWAIE</sequence>